<gene>
    <name evidence="1" type="ORF">CFX1CAM_0911</name>
</gene>
<protein>
    <submittedName>
        <fullName evidence="1">Uncharacterized protein</fullName>
    </submittedName>
</protein>
<keyword evidence="2" id="KW-1185">Reference proteome</keyword>
<evidence type="ECO:0000313" key="2">
    <source>
        <dbReference type="Proteomes" id="UP000195514"/>
    </source>
</evidence>
<organism evidence="1 2">
    <name type="scientific">Candidatus Brevifilum fermentans</name>
    <dbReference type="NCBI Taxonomy" id="1986204"/>
    <lineage>
        <taxon>Bacteria</taxon>
        <taxon>Bacillati</taxon>
        <taxon>Chloroflexota</taxon>
        <taxon>Anaerolineae</taxon>
        <taxon>Anaerolineales</taxon>
        <taxon>Anaerolineaceae</taxon>
        <taxon>Candidatus Brevifilum</taxon>
    </lineage>
</organism>
<sequence length="50" mass="5832">MASGGRHNELVIFILKYSPNKEDFVNKLVELYTPLVERFPTVLDILNRIQ</sequence>
<evidence type="ECO:0000313" key="1">
    <source>
        <dbReference type="EMBL" id="SMX53976.1"/>
    </source>
</evidence>
<dbReference type="AlphaFoldDB" id="A0A1Y6K329"/>
<accession>A0A1Y6K329</accession>
<name>A0A1Y6K329_9CHLR</name>
<proteinExistence type="predicted"/>
<dbReference type="Proteomes" id="UP000195514">
    <property type="component" value="Chromosome I"/>
</dbReference>
<dbReference type="EMBL" id="LT859958">
    <property type="protein sequence ID" value="SMX53976.1"/>
    <property type="molecule type" value="Genomic_DNA"/>
</dbReference>
<reference evidence="2" key="1">
    <citation type="submission" date="2017-05" db="EMBL/GenBank/DDBJ databases">
        <authorList>
            <person name="Kirkegaard R."/>
            <person name="Mcilroy J S."/>
        </authorList>
    </citation>
    <scope>NUCLEOTIDE SEQUENCE [LARGE SCALE GENOMIC DNA]</scope>
</reference>
<dbReference type="KEGG" id="abat:CFX1CAM_0911"/>